<keyword evidence="6" id="KW-1185">Reference proteome</keyword>
<keyword evidence="3" id="KW-0342">GTP-binding</keyword>
<comment type="similarity">
    <text evidence="1">Belongs to the small GTPase superfamily. Rab family.</text>
</comment>
<evidence type="ECO:0000256" key="4">
    <source>
        <dbReference type="ARBA" id="ARBA00023289"/>
    </source>
</evidence>
<name>A0A0D8XIN9_DICVI</name>
<keyword evidence="2" id="KW-0547">Nucleotide-binding</keyword>
<dbReference type="SUPFAM" id="SSF52540">
    <property type="entry name" value="P-loop containing nucleoside triphosphate hydrolases"/>
    <property type="match status" value="1"/>
</dbReference>
<proteinExistence type="inferred from homology"/>
<dbReference type="InterPro" id="IPR027417">
    <property type="entry name" value="P-loop_NTPase"/>
</dbReference>
<dbReference type="SMART" id="SM00175">
    <property type="entry name" value="RAB"/>
    <property type="match status" value="1"/>
</dbReference>
<dbReference type="PROSITE" id="PS51421">
    <property type="entry name" value="RAS"/>
    <property type="match status" value="1"/>
</dbReference>
<reference evidence="6" key="2">
    <citation type="journal article" date="2016" name="Sci. Rep.">
        <title>Dictyocaulus viviparus genome, variome and transcriptome elucidate lungworm biology and support future intervention.</title>
        <authorList>
            <person name="McNulty S.N."/>
            <person name="Strube C."/>
            <person name="Rosa B.A."/>
            <person name="Martin J.C."/>
            <person name="Tyagi R."/>
            <person name="Choi Y.J."/>
            <person name="Wang Q."/>
            <person name="Hallsworth Pepin K."/>
            <person name="Zhang X."/>
            <person name="Ozersky P."/>
            <person name="Wilson R.K."/>
            <person name="Sternberg P.W."/>
            <person name="Gasser R.B."/>
            <person name="Mitreva M."/>
        </authorList>
    </citation>
    <scope>NUCLEOTIDE SEQUENCE [LARGE SCALE GENOMIC DNA]</scope>
    <source>
        <strain evidence="6">HannoverDv2000</strain>
    </source>
</reference>
<dbReference type="InterPro" id="IPR050305">
    <property type="entry name" value="Small_GTPase_Rab"/>
</dbReference>
<accession>A0A0D8XIN9</accession>
<dbReference type="InterPro" id="IPR001806">
    <property type="entry name" value="Small_GTPase"/>
</dbReference>
<evidence type="ECO:0000313" key="5">
    <source>
        <dbReference type="EMBL" id="KJH43632.1"/>
    </source>
</evidence>
<dbReference type="Gene3D" id="3.40.50.300">
    <property type="entry name" value="P-loop containing nucleotide triphosphate hydrolases"/>
    <property type="match status" value="1"/>
</dbReference>
<protein>
    <submittedName>
        <fullName evidence="5">Ras family protein</fullName>
    </submittedName>
</protein>
<dbReference type="PANTHER" id="PTHR47980">
    <property type="entry name" value="LD44762P"/>
    <property type="match status" value="1"/>
</dbReference>
<evidence type="ECO:0000256" key="3">
    <source>
        <dbReference type="ARBA" id="ARBA00023134"/>
    </source>
</evidence>
<dbReference type="STRING" id="29172.A0A0D8XIN9"/>
<keyword evidence="4" id="KW-0449">Lipoprotein</keyword>
<keyword evidence="4" id="KW-0636">Prenylation</keyword>
<dbReference type="PROSITE" id="PS51419">
    <property type="entry name" value="RAB"/>
    <property type="match status" value="1"/>
</dbReference>
<dbReference type="EMBL" id="KN716540">
    <property type="protein sequence ID" value="KJH43632.1"/>
    <property type="molecule type" value="Genomic_DNA"/>
</dbReference>
<dbReference type="GO" id="GO:0003924">
    <property type="term" value="F:GTPase activity"/>
    <property type="evidence" value="ECO:0007669"/>
    <property type="project" value="InterPro"/>
</dbReference>
<evidence type="ECO:0000256" key="2">
    <source>
        <dbReference type="ARBA" id="ARBA00022741"/>
    </source>
</evidence>
<evidence type="ECO:0000313" key="6">
    <source>
        <dbReference type="Proteomes" id="UP000053766"/>
    </source>
</evidence>
<dbReference type="AlphaFoldDB" id="A0A0D8XIN9"/>
<dbReference type="SMART" id="SM00173">
    <property type="entry name" value="RAS"/>
    <property type="match status" value="1"/>
</dbReference>
<dbReference type="Pfam" id="PF00071">
    <property type="entry name" value="Ras"/>
    <property type="match status" value="1"/>
</dbReference>
<dbReference type="GO" id="GO:0005525">
    <property type="term" value="F:GTP binding"/>
    <property type="evidence" value="ECO:0007669"/>
    <property type="project" value="UniProtKB-KW"/>
</dbReference>
<dbReference type="PRINTS" id="PR00449">
    <property type="entry name" value="RASTRNSFRMNG"/>
</dbReference>
<evidence type="ECO:0000256" key="1">
    <source>
        <dbReference type="ARBA" id="ARBA00006270"/>
    </source>
</evidence>
<sequence>MIGQYVHKIPPSVTGLKPHSLIEVLRGSFKAIFTLKRSSARSNLNAVMEQYYSGVTVVEEPQVTAVRFKILFLGRSGSGKSTLIYRLKNNVFPTAANTATFPNVTSISRKLHGLMINADLVELAEFFLRFGSSNAAKVHYVEQTLDVNGLFLVYDITNLDSFYEITKVLPFLEQTMPPAVDICFVGTKADLIKCRQVPFKDADYKSSQLGFSLFETSSLTGINCEESLLEILDKILERKSEDQEYFIDSTAVYQTTTLSGDDERDEPNVFCWISKILWRQKKN</sequence>
<reference evidence="5 6" key="1">
    <citation type="submission" date="2013-11" db="EMBL/GenBank/DDBJ databases">
        <title>Draft genome of the bovine lungworm Dictyocaulus viviparus.</title>
        <authorList>
            <person name="Mitreva M."/>
        </authorList>
    </citation>
    <scope>NUCLEOTIDE SEQUENCE [LARGE SCALE GENOMIC DNA]</scope>
    <source>
        <strain evidence="5 6">HannoverDv2000</strain>
    </source>
</reference>
<dbReference type="Proteomes" id="UP000053766">
    <property type="component" value="Unassembled WGS sequence"/>
</dbReference>
<organism evidence="5 6">
    <name type="scientific">Dictyocaulus viviparus</name>
    <name type="common">Bovine lungworm</name>
    <dbReference type="NCBI Taxonomy" id="29172"/>
    <lineage>
        <taxon>Eukaryota</taxon>
        <taxon>Metazoa</taxon>
        <taxon>Ecdysozoa</taxon>
        <taxon>Nematoda</taxon>
        <taxon>Chromadorea</taxon>
        <taxon>Rhabditida</taxon>
        <taxon>Rhabditina</taxon>
        <taxon>Rhabditomorpha</taxon>
        <taxon>Strongyloidea</taxon>
        <taxon>Metastrongylidae</taxon>
        <taxon>Dictyocaulus</taxon>
    </lineage>
</organism>
<dbReference type="OrthoDB" id="28357at2759"/>
<gene>
    <name evidence="5" type="ORF">DICVIV_10350</name>
</gene>